<evidence type="ECO:0000313" key="2">
    <source>
        <dbReference type="Proteomes" id="UP001238088"/>
    </source>
</evidence>
<organism evidence="1 2">
    <name type="scientific">Cytobacillus purgationiresistens</name>
    <dbReference type="NCBI Taxonomy" id="863449"/>
    <lineage>
        <taxon>Bacteria</taxon>
        <taxon>Bacillati</taxon>
        <taxon>Bacillota</taxon>
        <taxon>Bacilli</taxon>
        <taxon>Bacillales</taxon>
        <taxon>Bacillaceae</taxon>
        <taxon>Cytobacillus</taxon>
    </lineage>
</organism>
<protein>
    <submittedName>
        <fullName evidence="1">Uncharacterized protein</fullName>
    </submittedName>
</protein>
<dbReference type="Proteomes" id="UP001238088">
    <property type="component" value="Unassembled WGS sequence"/>
</dbReference>
<dbReference type="RefSeq" id="WP_307476297.1">
    <property type="nucleotide sequence ID" value="NZ_JAUSUB010000013.1"/>
</dbReference>
<comment type="caution">
    <text evidence="1">The sequence shown here is derived from an EMBL/GenBank/DDBJ whole genome shotgun (WGS) entry which is preliminary data.</text>
</comment>
<dbReference type="EMBL" id="JAUSUB010000013">
    <property type="protein sequence ID" value="MDQ0271262.1"/>
    <property type="molecule type" value="Genomic_DNA"/>
</dbReference>
<name>A0ABU0AJ37_9BACI</name>
<gene>
    <name evidence="1" type="ORF">J2S17_003150</name>
</gene>
<accession>A0ABU0AJ37</accession>
<evidence type="ECO:0000313" key="1">
    <source>
        <dbReference type="EMBL" id="MDQ0271262.1"/>
    </source>
</evidence>
<proteinExistence type="predicted"/>
<keyword evidence="2" id="KW-1185">Reference proteome</keyword>
<sequence>MNDYKWVEKAWVVGPDMNSTDQNIRKIPSFSDNSDAIKWFKNKYEDKFVYITLDHIDDQKMYIYYLILDEVAFRLGMKQLEKNTTMTDPMKFLGSHQKIELYEYGHIHIAH</sequence>
<reference evidence="1 2" key="1">
    <citation type="submission" date="2023-07" db="EMBL/GenBank/DDBJ databases">
        <title>Genomic Encyclopedia of Type Strains, Phase IV (KMG-IV): sequencing the most valuable type-strain genomes for metagenomic binning, comparative biology and taxonomic classification.</title>
        <authorList>
            <person name="Goeker M."/>
        </authorList>
    </citation>
    <scope>NUCLEOTIDE SEQUENCE [LARGE SCALE GENOMIC DNA]</scope>
    <source>
        <strain evidence="1 2">DSM 23494</strain>
    </source>
</reference>